<reference evidence="7 8" key="1">
    <citation type="journal article" date="2016" name="Nat. Commun.">
        <title>Thousands of microbial genomes shed light on interconnected biogeochemical processes in an aquifer system.</title>
        <authorList>
            <person name="Anantharaman K."/>
            <person name="Brown C.T."/>
            <person name="Hug L.A."/>
            <person name="Sharon I."/>
            <person name="Castelle C.J."/>
            <person name="Probst A.J."/>
            <person name="Thomas B.C."/>
            <person name="Singh A."/>
            <person name="Wilkins M.J."/>
            <person name="Karaoz U."/>
            <person name="Brodie E.L."/>
            <person name="Williams K.H."/>
            <person name="Hubbard S.S."/>
            <person name="Banfield J.F."/>
        </authorList>
    </citation>
    <scope>NUCLEOTIDE SEQUENCE [LARGE SCALE GENOMIC DNA]</scope>
</reference>
<dbReference type="Gene3D" id="1.10.287.130">
    <property type="match status" value="1"/>
</dbReference>
<dbReference type="PROSITE" id="PS50109">
    <property type="entry name" value="HIS_KIN"/>
    <property type="match status" value="1"/>
</dbReference>
<dbReference type="AlphaFoldDB" id="A0A1G1UZD0"/>
<dbReference type="InterPro" id="IPR003661">
    <property type="entry name" value="HisK_dim/P_dom"/>
</dbReference>
<evidence type="ECO:0000256" key="2">
    <source>
        <dbReference type="ARBA" id="ARBA00012438"/>
    </source>
</evidence>
<dbReference type="CDD" id="cd00082">
    <property type="entry name" value="HisKA"/>
    <property type="match status" value="1"/>
</dbReference>
<dbReference type="SMART" id="SM00388">
    <property type="entry name" value="HisKA"/>
    <property type="match status" value="1"/>
</dbReference>
<evidence type="ECO:0000313" key="7">
    <source>
        <dbReference type="EMBL" id="OGY08431.1"/>
    </source>
</evidence>
<dbReference type="InterPro" id="IPR029016">
    <property type="entry name" value="GAF-like_dom_sf"/>
</dbReference>
<gene>
    <name evidence="7" type="ORF">A2782_02090</name>
</gene>
<dbReference type="STRING" id="1797513.A2782_02090"/>
<dbReference type="PANTHER" id="PTHR43547:SF2">
    <property type="entry name" value="HYBRID SIGNAL TRANSDUCTION HISTIDINE KINASE C"/>
    <property type="match status" value="1"/>
</dbReference>
<feature type="domain" description="Histidine kinase" evidence="6">
    <location>
        <begin position="165"/>
        <end position="380"/>
    </location>
</feature>
<dbReference type="InterPro" id="IPR005467">
    <property type="entry name" value="His_kinase_dom"/>
</dbReference>
<dbReference type="InterPro" id="IPR003594">
    <property type="entry name" value="HATPase_dom"/>
</dbReference>
<dbReference type="Gene3D" id="3.30.450.40">
    <property type="match status" value="1"/>
</dbReference>
<dbReference type="SUPFAM" id="SSF55874">
    <property type="entry name" value="ATPase domain of HSP90 chaperone/DNA topoisomerase II/histidine kinase"/>
    <property type="match status" value="1"/>
</dbReference>
<evidence type="ECO:0000313" key="8">
    <source>
        <dbReference type="Proteomes" id="UP000177967"/>
    </source>
</evidence>
<evidence type="ECO:0000256" key="5">
    <source>
        <dbReference type="ARBA" id="ARBA00022777"/>
    </source>
</evidence>
<dbReference type="Pfam" id="PF13185">
    <property type="entry name" value="GAF_2"/>
    <property type="match status" value="1"/>
</dbReference>
<keyword evidence="4" id="KW-0808">Transferase</keyword>
<sequence length="381" mass="43210">MTTFKKIYESVLKFLVPLTPEQTYETIVHEAIRLAGGEHGSILIESDGKLKRVYSMHSILFRNEPEKGGIRYEVFISRQARVLDAKQIERVKEKHPNLKSLENRAAIILPLVYQDTSLGILSVIALHNENFKKRELEVLKIFSSFATLAIQRAQALQVRDLFISLAAHELRTPLTTINSYTQLLYKRLQGTNIPESGWVEELRWEVERLTHLVSDLLTTNAIQTGELQYRMQLSDLPEIIDRAINAASLSHPNHDFSIKKKLIRKETVFWGDPEKIFQVLTNVLNNAAKFSPTTEKIKATLNYVNGNFVVKIQDKGTGISKDDLPHIFDEFYKGKGNYRSGMGLGLFLAKSIIDKHKGGIKVTSKKDKGTTVAINLPIMKV</sequence>
<comment type="caution">
    <text evidence="7">The sequence shown here is derived from an EMBL/GenBank/DDBJ whole genome shotgun (WGS) entry which is preliminary data.</text>
</comment>
<dbReference type="Pfam" id="PF00512">
    <property type="entry name" value="HisKA"/>
    <property type="match status" value="1"/>
</dbReference>
<dbReference type="EC" id="2.7.13.3" evidence="2"/>
<dbReference type="SUPFAM" id="SSF55781">
    <property type="entry name" value="GAF domain-like"/>
    <property type="match status" value="1"/>
</dbReference>
<dbReference type="InterPro" id="IPR036890">
    <property type="entry name" value="HATPase_C_sf"/>
</dbReference>
<proteinExistence type="predicted"/>
<dbReference type="GO" id="GO:0000155">
    <property type="term" value="F:phosphorelay sensor kinase activity"/>
    <property type="evidence" value="ECO:0007669"/>
    <property type="project" value="InterPro"/>
</dbReference>
<evidence type="ECO:0000256" key="4">
    <source>
        <dbReference type="ARBA" id="ARBA00022679"/>
    </source>
</evidence>
<dbReference type="InterPro" id="IPR003018">
    <property type="entry name" value="GAF"/>
</dbReference>
<dbReference type="SMART" id="SM00065">
    <property type="entry name" value="GAF"/>
    <property type="match status" value="1"/>
</dbReference>
<organism evidence="7 8">
    <name type="scientific">Candidatus Blackburnbacteria bacterium RIFCSPHIGHO2_01_FULL_43_15b</name>
    <dbReference type="NCBI Taxonomy" id="1797513"/>
    <lineage>
        <taxon>Bacteria</taxon>
        <taxon>Candidatus Blackburniibacteriota</taxon>
    </lineage>
</organism>
<evidence type="ECO:0000256" key="3">
    <source>
        <dbReference type="ARBA" id="ARBA00022553"/>
    </source>
</evidence>
<keyword evidence="3" id="KW-0597">Phosphoprotein</keyword>
<dbReference type="Gene3D" id="3.30.565.10">
    <property type="entry name" value="Histidine kinase-like ATPase, C-terminal domain"/>
    <property type="match status" value="1"/>
</dbReference>
<evidence type="ECO:0000259" key="6">
    <source>
        <dbReference type="PROSITE" id="PS50109"/>
    </source>
</evidence>
<dbReference type="PRINTS" id="PR00344">
    <property type="entry name" value="BCTRLSENSOR"/>
</dbReference>
<dbReference type="InterPro" id="IPR004358">
    <property type="entry name" value="Sig_transdc_His_kin-like_C"/>
</dbReference>
<dbReference type="FunFam" id="3.30.565.10:FF:000006">
    <property type="entry name" value="Sensor histidine kinase WalK"/>
    <property type="match status" value="1"/>
</dbReference>
<dbReference type="PANTHER" id="PTHR43547">
    <property type="entry name" value="TWO-COMPONENT HISTIDINE KINASE"/>
    <property type="match status" value="1"/>
</dbReference>
<evidence type="ECO:0000256" key="1">
    <source>
        <dbReference type="ARBA" id="ARBA00000085"/>
    </source>
</evidence>
<accession>A0A1G1UZD0</accession>
<comment type="catalytic activity">
    <reaction evidence="1">
        <text>ATP + protein L-histidine = ADP + protein N-phospho-L-histidine.</text>
        <dbReference type="EC" id="2.7.13.3"/>
    </reaction>
</comment>
<dbReference type="Pfam" id="PF02518">
    <property type="entry name" value="HATPase_c"/>
    <property type="match status" value="1"/>
</dbReference>
<name>A0A1G1UZD0_9BACT</name>
<keyword evidence="5" id="KW-0418">Kinase</keyword>
<dbReference type="InterPro" id="IPR036097">
    <property type="entry name" value="HisK_dim/P_sf"/>
</dbReference>
<protein>
    <recommendedName>
        <fullName evidence="2">histidine kinase</fullName>
        <ecNumber evidence="2">2.7.13.3</ecNumber>
    </recommendedName>
</protein>
<dbReference type="Proteomes" id="UP000177967">
    <property type="component" value="Unassembled WGS sequence"/>
</dbReference>
<dbReference type="SMART" id="SM00387">
    <property type="entry name" value="HATPase_c"/>
    <property type="match status" value="1"/>
</dbReference>
<dbReference type="SUPFAM" id="SSF47384">
    <property type="entry name" value="Homodimeric domain of signal transducing histidine kinase"/>
    <property type="match status" value="1"/>
</dbReference>
<dbReference type="EMBL" id="MHBW01000027">
    <property type="protein sequence ID" value="OGY08431.1"/>
    <property type="molecule type" value="Genomic_DNA"/>
</dbReference>